<comment type="subcellular location">
    <subcellularLocation>
        <location evidence="1">Cytoplasm</location>
        <location evidence="1">Cytoskeleton</location>
        <location evidence="1">Cilium basal body</location>
    </subcellularLocation>
</comment>
<dbReference type="GO" id="GO:0042073">
    <property type="term" value="P:intraciliary transport"/>
    <property type="evidence" value="ECO:0007669"/>
    <property type="project" value="InterPro"/>
</dbReference>
<keyword evidence="6" id="KW-0206">Cytoskeleton</keyword>
<evidence type="ECO:0000256" key="7">
    <source>
        <dbReference type="ARBA" id="ARBA00023273"/>
    </source>
</evidence>
<gene>
    <name evidence="9" type="primary">EOG090X0FP3</name>
</gene>
<proteinExistence type="evidence at transcript level"/>
<evidence type="ECO:0000256" key="1">
    <source>
        <dbReference type="ARBA" id="ARBA00004120"/>
    </source>
</evidence>
<dbReference type="PANTHER" id="PTHR13376">
    <property type="entry name" value="INTRAFLAGELLAR TRANSPORT PROTEIN 46 HOMOLOG"/>
    <property type="match status" value="1"/>
</dbReference>
<reference evidence="9" key="1">
    <citation type="submission" date="2018-08" db="EMBL/GenBank/DDBJ databases">
        <authorList>
            <person name="Cornetti L."/>
        </authorList>
    </citation>
    <scope>NUCLEOTIDE SEQUENCE</scope>
    <source>
        <strain evidence="9">PT-GA-1</strain>
    </source>
</reference>
<protein>
    <recommendedName>
        <fullName evidence="3">Intraflagellar transport protein 46 homolog</fullName>
    </recommendedName>
</protein>
<keyword evidence="7" id="KW-0966">Cell projection</keyword>
<dbReference type="GO" id="GO:0031514">
    <property type="term" value="C:motile cilium"/>
    <property type="evidence" value="ECO:0007669"/>
    <property type="project" value="TreeGrafter"/>
</dbReference>
<dbReference type="GO" id="GO:0060271">
    <property type="term" value="P:cilium assembly"/>
    <property type="evidence" value="ECO:0007669"/>
    <property type="project" value="TreeGrafter"/>
</dbReference>
<feature type="region of interest" description="Disordered" evidence="8">
    <location>
        <begin position="1"/>
        <end position="55"/>
    </location>
</feature>
<comment type="similarity">
    <text evidence="2">Belongs to the IFT46 family.</text>
</comment>
<name>A0A4Y7M8L9_9CRUS</name>
<feature type="compositionally biased region" description="Basic and acidic residues" evidence="8">
    <location>
        <begin position="37"/>
        <end position="53"/>
    </location>
</feature>
<sequence>MSPTSTELDFHSKNETDSMSQDLRADSDTPAEPFNEEIFHAKDESEMDNLQHEEENDGSIANLYDPIEFNSVNVPFQIRELFHFITKYRPQILEMETKLKPFLPDFIPAVGDPDAFLKIDRPDENNEFLGLTLIDEPSLSQSDPSVLDLRLRSIYKQSSAKKTVARTVEEGNKVKTIEKWIKDINELHRSKPLPTVNYNKPLPDIDTLLQEWNPDVEDVLCEDKILPSNLNCDLLSFIDLACDDENPTPLSTEKVSSARVDFVPDLAVPYEDCNAMQSNLQQLDGNQKNGPAFKMVPLSNVEWEAGILLLLRQKFHIPFEALIVISSAIHDSFIQQLFKRLEEDVLTRSKLETLWTKSFPTIMPKELKFNKNDPSYQWVINESFGPVLDEVFEVGYFVPFLKSLEQFLSIRQVHDSVLNSFSLGNRRDKTDIYSDVWDGTYTKQNPLFLEKKDKFSVFKFIWMMLNWLTHWGVKKGNIKFQFFTGCF</sequence>
<evidence type="ECO:0000256" key="4">
    <source>
        <dbReference type="ARBA" id="ARBA00022490"/>
    </source>
</evidence>
<keyword evidence="5" id="KW-0969">Cilium</keyword>
<evidence type="ECO:0000256" key="2">
    <source>
        <dbReference type="ARBA" id="ARBA00007700"/>
    </source>
</evidence>
<evidence type="ECO:0000256" key="8">
    <source>
        <dbReference type="SAM" id="MobiDB-lite"/>
    </source>
</evidence>
<evidence type="ECO:0000256" key="5">
    <source>
        <dbReference type="ARBA" id="ARBA00023069"/>
    </source>
</evidence>
<dbReference type="GO" id="GO:0005815">
    <property type="term" value="C:microtubule organizing center"/>
    <property type="evidence" value="ECO:0007669"/>
    <property type="project" value="TreeGrafter"/>
</dbReference>
<evidence type="ECO:0000256" key="3">
    <source>
        <dbReference type="ARBA" id="ARBA00017206"/>
    </source>
</evidence>
<dbReference type="EMBL" id="LR006460">
    <property type="protein sequence ID" value="SVE76079.1"/>
    <property type="molecule type" value="mRNA"/>
</dbReference>
<keyword evidence="4" id="KW-0963">Cytoplasm</keyword>
<dbReference type="AlphaFoldDB" id="A0A4Y7M8L9"/>
<dbReference type="PANTHER" id="PTHR13376:SF0">
    <property type="entry name" value="INTRAFLAGELLAR TRANSPORT PROTEIN 46 HOMOLOG"/>
    <property type="match status" value="1"/>
</dbReference>
<organism evidence="9">
    <name type="scientific">Daphnia hispanica</name>
    <dbReference type="NCBI Taxonomy" id="575233"/>
    <lineage>
        <taxon>Eukaryota</taxon>
        <taxon>Metazoa</taxon>
        <taxon>Ecdysozoa</taxon>
        <taxon>Arthropoda</taxon>
        <taxon>Crustacea</taxon>
        <taxon>Branchiopoda</taxon>
        <taxon>Diplostraca</taxon>
        <taxon>Cladocera</taxon>
        <taxon>Anomopoda</taxon>
        <taxon>Daphniidae</taxon>
        <taxon>Daphnia</taxon>
    </lineage>
</organism>
<dbReference type="Pfam" id="PF12317">
    <property type="entry name" value="IFT46_B_C"/>
    <property type="match status" value="1"/>
</dbReference>
<accession>A0A4Y7M8L9</accession>
<evidence type="ECO:0000256" key="6">
    <source>
        <dbReference type="ARBA" id="ARBA00023212"/>
    </source>
</evidence>
<dbReference type="InterPro" id="IPR022088">
    <property type="entry name" value="Intraflagellar_transp_cmplxB"/>
</dbReference>
<evidence type="ECO:0000313" key="9">
    <source>
        <dbReference type="EMBL" id="SVE76079.1"/>
    </source>
</evidence>
<dbReference type="GO" id="GO:0030992">
    <property type="term" value="C:intraciliary transport particle B"/>
    <property type="evidence" value="ECO:0007669"/>
    <property type="project" value="TreeGrafter"/>
</dbReference>